<feature type="domain" description="HTH lacI-type" evidence="4">
    <location>
        <begin position="6"/>
        <end position="61"/>
    </location>
</feature>
<dbReference type="RefSeq" id="WP_141379344.1">
    <property type="nucleotide sequence ID" value="NZ_BJNA01000005.1"/>
</dbReference>
<reference evidence="5 6" key="1">
    <citation type="submission" date="2019-06" db="EMBL/GenBank/DDBJ databases">
        <title>Sequencing the genomes of 1000 actinobacteria strains.</title>
        <authorList>
            <person name="Klenk H.-P."/>
        </authorList>
    </citation>
    <scope>NUCLEOTIDE SEQUENCE [LARGE SCALE GENOMIC DNA]</scope>
    <source>
        <strain evidence="5 6">DSM 20427</strain>
    </source>
</reference>
<evidence type="ECO:0000256" key="1">
    <source>
        <dbReference type="ARBA" id="ARBA00023015"/>
    </source>
</evidence>
<dbReference type="PANTHER" id="PTHR30146:SF138">
    <property type="entry name" value="TRANSCRIPTIONAL REGULATORY PROTEIN"/>
    <property type="match status" value="1"/>
</dbReference>
<keyword evidence="2" id="KW-0238">DNA-binding</keyword>
<keyword evidence="3" id="KW-0804">Transcription</keyword>
<evidence type="ECO:0000313" key="5">
    <source>
        <dbReference type="EMBL" id="TQM97824.1"/>
    </source>
</evidence>
<evidence type="ECO:0000313" key="6">
    <source>
        <dbReference type="Proteomes" id="UP000319804"/>
    </source>
</evidence>
<evidence type="ECO:0000256" key="3">
    <source>
        <dbReference type="ARBA" id="ARBA00023163"/>
    </source>
</evidence>
<dbReference type="InterPro" id="IPR046335">
    <property type="entry name" value="LacI/GalR-like_sensor"/>
</dbReference>
<evidence type="ECO:0000256" key="2">
    <source>
        <dbReference type="ARBA" id="ARBA00023125"/>
    </source>
</evidence>
<proteinExistence type="predicted"/>
<sequence>MTSRRATIADVAREAAVSPSTASVVFSGKTPVSDATRRRVTEAATRLGYTGPDPRAASLRRGRSGIVGVVVGSTLNHLFLDPVQRLMMDGLAEAVAPFGAGLLLLRSSPEIENAPTLLTVPVDAAVLIGCDAPLRASLETAHLRGLPIVVIEGDAGDDVPRILLDNREAQRTAAAHLRGLGHTDVAVVTLRTSAAVAGGWIEPDAEITIDVTRERLDGARDVYPDAPALATAGSSIDQGVFAGRVLFADPERRPTAVIAQSDLLAAGVIRAAEEAGLRVPEDVSVTGFDGVPVDGLSPYELTTLVQAPTDKGRAAGAAVAAMLDGRAPASVLFTCTFREGNTTGPLPR</sequence>
<gene>
    <name evidence="5" type="ORF">FHX68_1821</name>
</gene>
<dbReference type="GO" id="GO:0003700">
    <property type="term" value="F:DNA-binding transcription factor activity"/>
    <property type="evidence" value="ECO:0007669"/>
    <property type="project" value="TreeGrafter"/>
</dbReference>
<dbReference type="Gene3D" id="3.40.50.2300">
    <property type="match status" value="2"/>
</dbReference>
<dbReference type="EMBL" id="VFPS01000003">
    <property type="protein sequence ID" value="TQM97824.1"/>
    <property type="molecule type" value="Genomic_DNA"/>
</dbReference>
<organism evidence="5 6">
    <name type="scientific">Microbacterium lacticum</name>
    <dbReference type="NCBI Taxonomy" id="33885"/>
    <lineage>
        <taxon>Bacteria</taxon>
        <taxon>Bacillati</taxon>
        <taxon>Actinomycetota</taxon>
        <taxon>Actinomycetes</taxon>
        <taxon>Micrococcales</taxon>
        <taxon>Microbacteriaceae</taxon>
        <taxon>Microbacterium</taxon>
    </lineage>
</organism>
<keyword evidence="6" id="KW-1185">Reference proteome</keyword>
<dbReference type="InterPro" id="IPR028082">
    <property type="entry name" value="Peripla_BP_I"/>
</dbReference>
<dbReference type="PANTHER" id="PTHR30146">
    <property type="entry name" value="LACI-RELATED TRANSCRIPTIONAL REPRESSOR"/>
    <property type="match status" value="1"/>
</dbReference>
<dbReference type="CDD" id="cd06279">
    <property type="entry name" value="PBP1_LacI-like"/>
    <property type="match status" value="1"/>
</dbReference>
<dbReference type="Proteomes" id="UP000319804">
    <property type="component" value="Unassembled WGS sequence"/>
</dbReference>
<dbReference type="Pfam" id="PF00356">
    <property type="entry name" value="LacI"/>
    <property type="match status" value="1"/>
</dbReference>
<dbReference type="AlphaFoldDB" id="A0A4Y3UMR8"/>
<dbReference type="InterPro" id="IPR000843">
    <property type="entry name" value="HTH_LacI"/>
</dbReference>
<protein>
    <submittedName>
        <fullName evidence="5">LacI family transcriptional regulator</fullName>
    </submittedName>
</protein>
<dbReference type="GO" id="GO:0000976">
    <property type="term" value="F:transcription cis-regulatory region binding"/>
    <property type="evidence" value="ECO:0007669"/>
    <property type="project" value="TreeGrafter"/>
</dbReference>
<dbReference type="OrthoDB" id="5171752at2"/>
<accession>A0A4Y3UMR8</accession>
<dbReference type="PROSITE" id="PS50932">
    <property type="entry name" value="HTH_LACI_2"/>
    <property type="match status" value="1"/>
</dbReference>
<dbReference type="SMART" id="SM00354">
    <property type="entry name" value="HTH_LACI"/>
    <property type="match status" value="1"/>
</dbReference>
<name>A0A4Y3UMR8_9MICO</name>
<dbReference type="Pfam" id="PF13377">
    <property type="entry name" value="Peripla_BP_3"/>
    <property type="match status" value="1"/>
</dbReference>
<keyword evidence="1" id="KW-0805">Transcription regulation</keyword>
<dbReference type="InterPro" id="IPR010982">
    <property type="entry name" value="Lambda_DNA-bd_dom_sf"/>
</dbReference>
<dbReference type="SUPFAM" id="SSF47413">
    <property type="entry name" value="lambda repressor-like DNA-binding domains"/>
    <property type="match status" value="1"/>
</dbReference>
<evidence type="ECO:0000259" key="4">
    <source>
        <dbReference type="PROSITE" id="PS50932"/>
    </source>
</evidence>
<comment type="caution">
    <text evidence="5">The sequence shown here is derived from an EMBL/GenBank/DDBJ whole genome shotgun (WGS) entry which is preliminary data.</text>
</comment>
<dbReference type="Gene3D" id="1.10.260.40">
    <property type="entry name" value="lambda repressor-like DNA-binding domains"/>
    <property type="match status" value="1"/>
</dbReference>
<dbReference type="CDD" id="cd01392">
    <property type="entry name" value="HTH_LacI"/>
    <property type="match status" value="1"/>
</dbReference>
<dbReference type="SUPFAM" id="SSF53822">
    <property type="entry name" value="Periplasmic binding protein-like I"/>
    <property type="match status" value="1"/>
</dbReference>